<feature type="binding site" evidence="15">
    <location>
        <position position="1007"/>
    </location>
    <ligand>
        <name>ATP</name>
        <dbReference type="ChEBI" id="CHEBI:30616"/>
    </ligand>
</feature>
<proteinExistence type="inferred from homology"/>
<feature type="transmembrane region" description="Helical" evidence="17">
    <location>
        <begin position="1178"/>
        <end position="1201"/>
    </location>
</feature>
<dbReference type="GO" id="GO:0045332">
    <property type="term" value="P:phospholipid translocation"/>
    <property type="evidence" value="ECO:0007669"/>
    <property type="project" value="TreeGrafter"/>
</dbReference>
<keyword evidence="11 17" id="KW-0472">Membrane</keyword>
<dbReference type="SUPFAM" id="SSF81660">
    <property type="entry name" value="Metal cation-transporting ATPase, ATP-binding domain N"/>
    <property type="match status" value="1"/>
</dbReference>
<dbReference type="InterPro" id="IPR032630">
    <property type="entry name" value="P_typ_ATPase_c"/>
</dbReference>
<feature type="transmembrane region" description="Helical" evidence="17">
    <location>
        <begin position="1062"/>
        <end position="1081"/>
    </location>
</feature>
<dbReference type="GO" id="GO:0005886">
    <property type="term" value="C:plasma membrane"/>
    <property type="evidence" value="ECO:0007669"/>
    <property type="project" value="TreeGrafter"/>
</dbReference>
<keyword evidence="3" id="KW-0597">Phosphoprotein</keyword>
<keyword evidence="22" id="KW-1185">Reference proteome</keyword>
<dbReference type="Pfam" id="PF16212">
    <property type="entry name" value="PhoLip_ATPase_C"/>
    <property type="match status" value="1"/>
</dbReference>
<feature type="compositionally biased region" description="Basic residues" evidence="18">
    <location>
        <begin position="1404"/>
        <end position="1415"/>
    </location>
</feature>
<dbReference type="EC" id="7.6.2.1" evidence="17"/>
<evidence type="ECO:0000313" key="22">
    <source>
        <dbReference type="Proteomes" id="UP000077266"/>
    </source>
</evidence>
<feature type="binding site" evidence="16">
    <location>
        <position position="1008"/>
    </location>
    <ligand>
        <name>Mg(2+)</name>
        <dbReference type="ChEBI" id="CHEBI:18420"/>
    </ligand>
</feature>
<dbReference type="Proteomes" id="UP000077266">
    <property type="component" value="Unassembled WGS sequence"/>
</dbReference>
<keyword evidence="4 17" id="KW-0812">Transmembrane</keyword>
<dbReference type="InterPro" id="IPR008250">
    <property type="entry name" value="ATPase_P-typ_transduc_dom_A_sf"/>
</dbReference>
<dbReference type="NCBIfam" id="TIGR01652">
    <property type="entry name" value="ATPase-Plipid"/>
    <property type="match status" value="1"/>
</dbReference>
<feature type="binding site" evidence="15">
    <location>
        <position position="700"/>
    </location>
    <ligand>
        <name>ATP</name>
        <dbReference type="ChEBI" id="CHEBI:30616"/>
    </ligand>
</feature>
<dbReference type="InterPro" id="IPR036412">
    <property type="entry name" value="HAD-like_sf"/>
</dbReference>
<evidence type="ECO:0000256" key="18">
    <source>
        <dbReference type="SAM" id="MobiDB-lite"/>
    </source>
</evidence>
<feature type="compositionally biased region" description="Low complexity" evidence="18">
    <location>
        <begin position="205"/>
        <end position="233"/>
    </location>
</feature>
<evidence type="ECO:0000256" key="10">
    <source>
        <dbReference type="ARBA" id="ARBA00022989"/>
    </source>
</evidence>
<feature type="transmembrane region" description="Helical" evidence="17">
    <location>
        <begin position="406"/>
        <end position="427"/>
    </location>
</feature>
<dbReference type="SFLD" id="SFLDS00003">
    <property type="entry name" value="Haloacid_Dehalogenase"/>
    <property type="match status" value="1"/>
</dbReference>
<feature type="transmembrane region" description="Helical" evidence="17">
    <location>
        <begin position="1143"/>
        <end position="1166"/>
    </location>
</feature>
<dbReference type="EMBL" id="KV426103">
    <property type="protein sequence ID" value="KZV88298.1"/>
    <property type="molecule type" value="Genomic_DNA"/>
</dbReference>
<feature type="binding site" evidence="16">
    <location>
        <position position="1004"/>
    </location>
    <ligand>
        <name>Mg(2+)</name>
        <dbReference type="ChEBI" id="CHEBI:18420"/>
    </ligand>
</feature>
<evidence type="ECO:0000256" key="5">
    <source>
        <dbReference type="ARBA" id="ARBA00022723"/>
    </source>
</evidence>
<comment type="cofactor">
    <cofactor evidence="16">
        <name>Mg(2+)</name>
        <dbReference type="ChEBI" id="CHEBI:18420"/>
    </cofactor>
</comment>
<keyword evidence="5 16" id="KW-0479">Metal-binding</keyword>
<feature type="transmembrane region" description="Helical" evidence="17">
    <location>
        <begin position="1208"/>
        <end position="1231"/>
    </location>
</feature>
<dbReference type="SUPFAM" id="SSF81665">
    <property type="entry name" value="Calcium ATPase, transmembrane domain M"/>
    <property type="match status" value="1"/>
</dbReference>
<dbReference type="STRING" id="1314781.A0A165F3E7"/>
<evidence type="ECO:0000256" key="15">
    <source>
        <dbReference type="PIRSR" id="PIRSR606539-2"/>
    </source>
</evidence>
<feature type="domain" description="P-type ATPase N-terminal" evidence="19">
    <location>
        <begin position="57"/>
        <end position="110"/>
    </location>
</feature>
<keyword evidence="10 17" id="KW-1133">Transmembrane helix</keyword>
<evidence type="ECO:0000259" key="19">
    <source>
        <dbReference type="Pfam" id="PF16209"/>
    </source>
</evidence>
<evidence type="ECO:0000256" key="16">
    <source>
        <dbReference type="PIRSR" id="PIRSR606539-3"/>
    </source>
</evidence>
<accession>A0A165F3E7</accession>
<sequence>MAKAKAKAAPPWYKRLNDFDVAQLFSKKRRPGEARTIFVNRDLPPDAYDHKGRLLPKHVFATSQVITSKYTVVTFLPRNLLEQFRRIANIFFAGIAILQFFPRFSTISPGLVVLPLIVVLLITALKDGYEDIQRHRSDRRVNHSSTLVLAGGDYKNANGTELKSKTFVRGLAAVANKARIRRRKRKVDPETAISDEQEEKEVPRQPDNAVVVPAPAPDSNASAASTTPNNSQAGVEDEDNYDPESGEPYWKETIWEDVRVGDFVKIMNDEPFPADIVICATSEDENVAYVETKNLDGETNLKSRHAVEELSHLRTARVCGDPHNAFTIETERPTENMYRLAAAVETSAGKHPIDLVTVLLRGTVLRNTKWVIGVVMFTGVDTKIVMNAGGTPSKRSRVERQMNPQVFVNLALLAIMAVVCAIVESILEHKGSGRGDYWFIGDDRSGDNPNINGLITFGNALITFQNVVPISLYISIEAVRTIQAAFIYFDFDMFYQKTDTPATARSWNLSDDLGQIEYVFSDKTGTLTQNVMIFRQCSVGGRHYKGDEDQHQGIIDAGHSVEPSGVSSTMPHGRDTSQAEEYPMQPVEKVDLSEGVLAHFKDAALDADLRDAASSTSEHARMLNGFFTCIALCHSALASVDPKTSAISYKAQSPDEAALVQAAADVGFVFLGREREILRMQSPFSPGEVQEWELLEMLDFTSARKRMSVVVRKMDEEGRIVLFTKGADNVIFERLAPGKEDLKNLTEGHLEDFANDGLRTLCLAYKIISAEEYESWGARYHEATVAIDDREAKVEAVADELERDLRLLGASAIEDRLQDGVPEAIAELKRAGIKVWVATGDKLETAIAIGYSTNLIAKDSNLIVVRDGKPYGQNRSTYDQLRDAVEQFFPSDGILEDEAVAPHEIDEEEQQQPTRPPSRRSVSSGGYSHIIGDNNGERPGGFILVIDGGSLGHVQEEEFTKALLLGLSTRCEAVVCCRVSPLQKALMVRLVKEGLKAITLAIGDGANDVSMIQAADIGVGIIGEEGLQAVNSSDYAIAQFRFLTRLLFVHGHWSYYRNGNMIVNFFYKNIVCIAVLFWFQIYCQWSTTYVFDYTYLLFWNVFWTIAPVIAIGLFDRLIDDDILVAIPELYHYGRERSWFGTKLFAFFMFDAVWQSAVIFFLLLYTFDSTSARHDGYQVGMYEFSTVMVISAVMVASAFNGFNTHAWTWWVVFAVSLGPVLIWAFLGIYSLISPGWFWTYSYGNAYFLFRAAYFWFGIPLAFVIALLPRYVFKATKTIFFPDDLDVLRAVRKYQPNRDILNDPLIGGHWNNLYHVQYQSQHSVDALSPRSPRSPAPPRHSQRSLAGSRTDMATGLRSSTRTGFGFDTEEGGYASRRMATNLSERRLREIRARDGQGEAKEGFLRRQIRKRTPGQSQ</sequence>
<feature type="binding site" evidence="15">
    <location>
        <position position="840"/>
    </location>
    <ligand>
        <name>ATP</name>
        <dbReference type="ChEBI" id="CHEBI:30616"/>
    </ligand>
</feature>
<keyword evidence="8 16" id="KW-0460">Magnesium</keyword>
<dbReference type="InParanoid" id="A0A165F3E7"/>
<dbReference type="GO" id="GO:0005524">
    <property type="term" value="F:ATP binding"/>
    <property type="evidence" value="ECO:0007669"/>
    <property type="project" value="UniProtKB-UniRule"/>
</dbReference>
<dbReference type="InterPro" id="IPR044492">
    <property type="entry name" value="P_typ_ATPase_HD_dom"/>
</dbReference>
<evidence type="ECO:0000256" key="3">
    <source>
        <dbReference type="ARBA" id="ARBA00022553"/>
    </source>
</evidence>
<dbReference type="PANTHER" id="PTHR24092:SF153">
    <property type="entry name" value="PHOSPHOLIPID-TRANSPORTING ATPASE"/>
    <property type="match status" value="1"/>
</dbReference>
<evidence type="ECO:0000256" key="8">
    <source>
        <dbReference type="ARBA" id="ARBA00022842"/>
    </source>
</evidence>
<comment type="subcellular location">
    <subcellularLocation>
        <location evidence="1 17">Membrane</location>
        <topology evidence="1 17">Multi-pass membrane protein</topology>
    </subcellularLocation>
</comment>
<evidence type="ECO:0000256" key="2">
    <source>
        <dbReference type="ARBA" id="ARBA00008109"/>
    </source>
</evidence>
<dbReference type="FunFam" id="3.40.1110.10:FF:000087">
    <property type="entry name" value="Phospholipid-transporting ATPase"/>
    <property type="match status" value="1"/>
</dbReference>
<feature type="region of interest" description="Disordered" evidence="18">
    <location>
        <begin position="185"/>
        <end position="248"/>
    </location>
</feature>
<evidence type="ECO:0000259" key="20">
    <source>
        <dbReference type="Pfam" id="PF16212"/>
    </source>
</evidence>
<dbReference type="NCBIfam" id="TIGR01494">
    <property type="entry name" value="ATPase_P-type"/>
    <property type="match status" value="1"/>
</dbReference>
<evidence type="ECO:0000256" key="11">
    <source>
        <dbReference type="ARBA" id="ARBA00023136"/>
    </source>
</evidence>
<dbReference type="InterPro" id="IPR023214">
    <property type="entry name" value="HAD_sf"/>
</dbReference>
<dbReference type="InterPro" id="IPR023299">
    <property type="entry name" value="ATPase_P-typ_cyto_dom_N"/>
</dbReference>
<reference evidence="21 22" key="1">
    <citation type="journal article" date="2016" name="Mol. Biol. Evol.">
        <title>Comparative Genomics of Early-Diverging Mushroom-Forming Fungi Provides Insights into the Origins of Lignocellulose Decay Capabilities.</title>
        <authorList>
            <person name="Nagy L.G."/>
            <person name="Riley R."/>
            <person name="Tritt A."/>
            <person name="Adam C."/>
            <person name="Daum C."/>
            <person name="Floudas D."/>
            <person name="Sun H."/>
            <person name="Yadav J.S."/>
            <person name="Pangilinan J."/>
            <person name="Larsson K.H."/>
            <person name="Matsuura K."/>
            <person name="Barry K."/>
            <person name="Labutti K."/>
            <person name="Kuo R."/>
            <person name="Ohm R.A."/>
            <person name="Bhattacharya S.S."/>
            <person name="Shirouzu T."/>
            <person name="Yoshinaga Y."/>
            <person name="Martin F.M."/>
            <person name="Grigoriev I.V."/>
            <person name="Hibbett D.S."/>
        </authorList>
    </citation>
    <scope>NUCLEOTIDE SEQUENCE [LARGE SCALE GENOMIC DNA]</scope>
    <source>
        <strain evidence="21 22">HHB12029</strain>
    </source>
</reference>
<dbReference type="OrthoDB" id="377733at2759"/>
<feature type="transmembrane region" description="Helical" evidence="17">
    <location>
        <begin position="1093"/>
        <end position="1114"/>
    </location>
</feature>
<feature type="binding site" evidence="15">
    <location>
        <position position="524"/>
    </location>
    <ligand>
        <name>ATP</name>
        <dbReference type="ChEBI" id="CHEBI:30616"/>
    </ligand>
</feature>
<dbReference type="GO" id="GO:0140326">
    <property type="term" value="F:ATPase-coupled intramembrane lipid transporter activity"/>
    <property type="evidence" value="ECO:0007669"/>
    <property type="project" value="UniProtKB-EC"/>
</dbReference>
<keyword evidence="6 15" id="KW-0547">Nucleotide-binding</keyword>
<gene>
    <name evidence="21" type="ORF">EXIGLDRAFT_619597</name>
</gene>
<feature type="binding site" evidence="16">
    <location>
        <position position="522"/>
    </location>
    <ligand>
        <name>Mg(2+)</name>
        <dbReference type="ChEBI" id="CHEBI:18420"/>
    </ligand>
</feature>
<dbReference type="Gene3D" id="3.40.50.1000">
    <property type="entry name" value="HAD superfamily/HAD-like"/>
    <property type="match status" value="1"/>
</dbReference>
<evidence type="ECO:0000256" key="14">
    <source>
        <dbReference type="PIRSR" id="PIRSR606539-1"/>
    </source>
</evidence>
<evidence type="ECO:0000256" key="6">
    <source>
        <dbReference type="ARBA" id="ARBA00022741"/>
    </source>
</evidence>
<organism evidence="21 22">
    <name type="scientific">Exidia glandulosa HHB12029</name>
    <dbReference type="NCBI Taxonomy" id="1314781"/>
    <lineage>
        <taxon>Eukaryota</taxon>
        <taxon>Fungi</taxon>
        <taxon>Dikarya</taxon>
        <taxon>Basidiomycota</taxon>
        <taxon>Agaricomycotina</taxon>
        <taxon>Agaricomycetes</taxon>
        <taxon>Auriculariales</taxon>
        <taxon>Exidiaceae</taxon>
        <taxon>Exidia</taxon>
    </lineage>
</organism>
<dbReference type="Pfam" id="PF16209">
    <property type="entry name" value="PhoLip_ATPase_N"/>
    <property type="match status" value="1"/>
</dbReference>
<evidence type="ECO:0000256" key="13">
    <source>
        <dbReference type="ARBA" id="ARBA00049128"/>
    </source>
</evidence>
<dbReference type="Gene3D" id="2.70.150.10">
    <property type="entry name" value="Calcium-transporting ATPase, cytoplasmic transduction domain A"/>
    <property type="match status" value="1"/>
</dbReference>
<feature type="transmembrane region" description="Helical" evidence="17">
    <location>
        <begin position="1251"/>
        <end position="1271"/>
    </location>
</feature>
<comment type="similarity">
    <text evidence="2 17">Belongs to the cation transport ATPase (P-type) (TC 3.A.3) family. Type IV subfamily.</text>
</comment>
<feature type="binding site" evidence="15">
    <location>
        <position position="656"/>
    </location>
    <ligand>
        <name>ATP</name>
        <dbReference type="ChEBI" id="CHEBI:30616"/>
    </ligand>
</feature>
<dbReference type="InterPro" id="IPR006539">
    <property type="entry name" value="P-type_ATPase_IV"/>
</dbReference>
<name>A0A165F3E7_EXIGL</name>
<dbReference type="Gene3D" id="3.40.1110.10">
    <property type="entry name" value="Calcium-transporting ATPase, cytoplasmic domain N"/>
    <property type="match status" value="1"/>
</dbReference>
<dbReference type="SUPFAM" id="SSF81653">
    <property type="entry name" value="Calcium ATPase, transduction domain A"/>
    <property type="match status" value="1"/>
</dbReference>
<dbReference type="PANTHER" id="PTHR24092">
    <property type="entry name" value="PROBABLE PHOSPHOLIPID-TRANSPORTING ATPASE"/>
    <property type="match status" value="1"/>
</dbReference>
<feature type="compositionally biased region" description="Acidic residues" evidence="18">
    <location>
        <begin position="235"/>
        <end position="245"/>
    </location>
</feature>
<protein>
    <recommendedName>
        <fullName evidence="17">Phospholipid-transporting ATPase</fullName>
        <ecNumber evidence="17">7.6.2.1</ecNumber>
    </recommendedName>
</protein>
<evidence type="ECO:0000313" key="21">
    <source>
        <dbReference type="EMBL" id="KZV88298.1"/>
    </source>
</evidence>
<comment type="catalytic activity">
    <reaction evidence="13">
        <text>a 1,2-diacyl-sn-glycero-3-phosphoethanolamine(out) + ATP + H2O = a 1,2-diacyl-sn-glycero-3-phosphoethanolamine(in) + ADP + phosphate + H(+)</text>
        <dbReference type="Rhea" id="RHEA:66132"/>
        <dbReference type="ChEBI" id="CHEBI:15377"/>
        <dbReference type="ChEBI" id="CHEBI:15378"/>
        <dbReference type="ChEBI" id="CHEBI:30616"/>
        <dbReference type="ChEBI" id="CHEBI:43474"/>
        <dbReference type="ChEBI" id="CHEBI:64612"/>
        <dbReference type="ChEBI" id="CHEBI:456216"/>
    </reaction>
    <physiologicalReaction direction="left-to-right" evidence="13">
        <dbReference type="Rhea" id="RHEA:66133"/>
    </physiologicalReaction>
</comment>
<dbReference type="SUPFAM" id="SSF56784">
    <property type="entry name" value="HAD-like"/>
    <property type="match status" value="1"/>
</dbReference>
<feature type="binding site" evidence="15">
    <location>
        <position position="839"/>
    </location>
    <ligand>
        <name>ATP</name>
        <dbReference type="ChEBI" id="CHEBI:30616"/>
    </ligand>
</feature>
<feature type="binding site" evidence="15">
    <location>
        <position position="841"/>
    </location>
    <ligand>
        <name>ATP</name>
        <dbReference type="ChEBI" id="CHEBI:30616"/>
    </ligand>
</feature>
<evidence type="ECO:0000256" key="12">
    <source>
        <dbReference type="ARBA" id="ARBA00034036"/>
    </source>
</evidence>
<feature type="transmembrane region" description="Helical" evidence="17">
    <location>
        <begin position="107"/>
        <end position="125"/>
    </location>
</feature>
<dbReference type="InterPro" id="IPR018303">
    <property type="entry name" value="ATPase_P-typ_P_site"/>
</dbReference>
<dbReference type="GO" id="GO:0016887">
    <property type="term" value="F:ATP hydrolysis activity"/>
    <property type="evidence" value="ECO:0007669"/>
    <property type="project" value="InterPro"/>
</dbReference>
<evidence type="ECO:0000256" key="17">
    <source>
        <dbReference type="RuleBase" id="RU362033"/>
    </source>
</evidence>
<dbReference type="InterPro" id="IPR001757">
    <property type="entry name" value="P_typ_ATPase"/>
</dbReference>
<evidence type="ECO:0000256" key="1">
    <source>
        <dbReference type="ARBA" id="ARBA00004141"/>
    </source>
</evidence>
<feature type="region of interest" description="Disordered" evidence="18">
    <location>
        <begin position="905"/>
        <end position="934"/>
    </location>
</feature>
<feature type="binding site" evidence="15">
    <location>
        <position position="522"/>
    </location>
    <ligand>
        <name>ATP</name>
        <dbReference type="ChEBI" id="CHEBI:30616"/>
    </ligand>
</feature>
<feature type="transmembrane region" description="Helical" evidence="17">
    <location>
        <begin position="84"/>
        <end position="101"/>
    </location>
</feature>
<feature type="binding site" evidence="15">
    <location>
        <position position="523"/>
    </location>
    <ligand>
        <name>ATP</name>
        <dbReference type="ChEBI" id="CHEBI:30616"/>
    </ligand>
</feature>
<feature type="binding site" evidence="15">
    <location>
        <position position="984"/>
    </location>
    <ligand>
        <name>ATP</name>
        <dbReference type="ChEBI" id="CHEBI:30616"/>
    </ligand>
</feature>
<dbReference type="InterPro" id="IPR032631">
    <property type="entry name" value="P-type_ATPase_N"/>
</dbReference>
<dbReference type="SFLD" id="SFLDG00002">
    <property type="entry name" value="C1.7:_P-type_atpase_like"/>
    <property type="match status" value="1"/>
</dbReference>
<evidence type="ECO:0000256" key="4">
    <source>
        <dbReference type="ARBA" id="ARBA00022692"/>
    </source>
</evidence>
<dbReference type="PROSITE" id="PS00154">
    <property type="entry name" value="ATPASE_E1_E2"/>
    <property type="match status" value="1"/>
</dbReference>
<feature type="binding site" evidence="16">
    <location>
        <position position="524"/>
    </location>
    <ligand>
        <name>Mg(2+)</name>
        <dbReference type="ChEBI" id="CHEBI:18420"/>
    </ligand>
</feature>
<comment type="catalytic activity">
    <reaction evidence="12 17">
        <text>ATP + H2O + phospholipidSide 1 = ADP + phosphate + phospholipidSide 2.</text>
        <dbReference type="EC" id="7.6.2.1"/>
    </reaction>
</comment>
<evidence type="ECO:0000256" key="9">
    <source>
        <dbReference type="ARBA" id="ARBA00022967"/>
    </source>
</evidence>
<keyword evidence="7 15" id="KW-0067">ATP-binding</keyword>
<feature type="binding site" evidence="15">
    <location>
        <position position="978"/>
    </location>
    <ligand>
        <name>ATP</name>
        <dbReference type="ChEBI" id="CHEBI:30616"/>
    </ligand>
</feature>
<feature type="binding site" evidence="15">
    <location>
        <position position="759"/>
    </location>
    <ligand>
        <name>ATP</name>
        <dbReference type="ChEBI" id="CHEBI:30616"/>
    </ligand>
</feature>
<feature type="region of interest" description="Disordered" evidence="18">
    <location>
        <begin position="1323"/>
        <end position="1415"/>
    </location>
</feature>
<dbReference type="InterPro" id="IPR023298">
    <property type="entry name" value="ATPase_P-typ_TM_dom_sf"/>
</dbReference>
<evidence type="ECO:0000256" key="7">
    <source>
        <dbReference type="ARBA" id="ARBA00022840"/>
    </source>
</evidence>
<dbReference type="Pfam" id="PF13246">
    <property type="entry name" value="Cation_ATPase"/>
    <property type="match status" value="1"/>
</dbReference>
<feature type="binding site" evidence="15">
    <location>
        <position position="725"/>
    </location>
    <ligand>
        <name>ATP</name>
        <dbReference type="ChEBI" id="CHEBI:30616"/>
    </ligand>
</feature>
<keyword evidence="9 17" id="KW-1278">Translocase</keyword>
<feature type="domain" description="P-type ATPase C-terminal" evidence="20">
    <location>
        <begin position="1030"/>
        <end position="1280"/>
    </location>
</feature>
<dbReference type="PRINTS" id="PR00119">
    <property type="entry name" value="CATATPASE"/>
</dbReference>
<feature type="active site" description="4-aspartylphosphate intermediate" evidence="14">
    <location>
        <position position="522"/>
    </location>
</feature>
<dbReference type="GO" id="GO:0000287">
    <property type="term" value="F:magnesium ion binding"/>
    <property type="evidence" value="ECO:0007669"/>
    <property type="project" value="UniProtKB-UniRule"/>
</dbReference>
<dbReference type="SFLD" id="SFLDF00027">
    <property type="entry name" value="p-type_atpase"/>
    <property type="match status" value="1"/>
</dbReference>
<feature type="binding site" evidence="15">
    <location>
        <position position="1008"/>
    </location>
    <ligand>
        <name>ATP</name>
        <dbReference type="ChEBI" id="CHEBI:30616"/>
    </ligand>
</feature>
<feature type="compositionally biased region" description="Basic and acidic residues" evidence="18">
    <location>
        <begin position="1381"/>
        <end position="1402"/>
    </location>
</feature>